<accession>A0A0Q3VGV1</accession>
<organism evidence="2 3">
    <name type="scientific">Cytobacillus solani</name>
    <dbReference type="NCBI Taxonomy" id="1637975"/>
    <lineage>
        <taxon>Bacteria</taxon>
        <taxon>Bacillati</taxon>
        <taxon>Bacillota</taxon>
        <taxon>Bacilli</taxon>
        <taxon>Bacillales</taxon>
        <taxon>Bacillaceae</taxon>
        <taxon>Cytobacillus</taxon>
    </lineage>
</organism>
<sequence>MSGPSLKKPDAHSSIHEAALNEAKELRDIFQRCLEDGQKEKALQVAEVIIEHWETRTLKHAESEEEGLYKEMVMENPELKDLVVQLTRDHDIMRRIVQQMKELLQKQEVDGEFTTLMDGVIIVDLVHNEDEMNKLLHNSKH</sequence>
<dbReference type="Proteomes" id="UP000050996">
    <property type="component" value="Unassembled WGS sequence"/>
</dbReference>
<keyword evidence="3" id="KW-1185">Reference proteome</keyword>
<evidence type="ECO:0000259" key="1">
    <source>
        <dbReference type="Pfam" id="PF01814"/>
    </source>
</evidence>
<evidence type="ECO:0000313" key="3">
    <source>
        <dbReference type="Proteomes" id="UP000050996"/>
    </source>
</evidence>
<dbReference type="STRING" id="1637975.AN957_15220"/>
<protein>
    <recommendedName>
        <fullName evidence="1">Hemerythrin-like domain-containing protein</fullName>
    </recommendedName>
</protein>
<dbReference type="EMBL" id="LJIX01000006">
    <property type="protein sequence ID" value="KQL19779.1"/>
    <property type="molecule type" value="Genomic_DNA"/>
</dbReference>
<reference evidence="2 3" key="1">
    <citation type="submission" date="2015-09" db="EMBL/GenBank/DDBJ databases">
        <title>Genome sequencing project for genomic taxonomy and phylogenomics of Bacillus-like bacteria.</title>
        <authorList>
            <person name="Liu B."/>
            <person name="Wang J."/>
            <person name="Zhu Y."/>
            <person name="Liu G."/>
            <person name="Chen Q."/>
            <person name="Chen Z."/>
            <person name="Lan J."/>
            <person name="Che J."/>
            <person name="Ge C."/>
            <person name="Shi H."/>
            <person name="Pan Z."/>
            <person name="Liu X."/>
        </authorList>
    </citation>
    <scope>NUCLEOTIDE SEQUENCE [LARGE SCALE GENOMIC DNA]</scope>
    <source>
        <strain evidence="2 3">FJAT-18043</strain>
    </source>
</reference>
<proteinExistence type="predicted"/>
<evidence type="ECO:0000313" key="2">
    <source>
        <dbReference type="EMBL" id="KQL19779.1"/>
    </source>
</evidence>
<gene>
    <name evidence="2" type="ORF">AN957_15220</name>
</gene>
<dbReference type="RefSeq" id="WP_056684965.1">
    <property type="nucleotide sequence ID" value="NZ_CP041305.1"/>
</dbReference>
<dbReference type="PATRIC" id="fig|1637975.4.peg.2936"/>
<dbReference type="InterPro" id="IPR012312">
    <property type="entry name" value="Hemerythrin-like"/>
</dbReference>
<name>A0A0Q3VGV1_9BACI</name>
<comment type="caution">
    <text evidence="2">The sequence shown here is derived from an EMBL/GenBank/DDBJ whole genome shotgun (WGS) entry which is preliminary data.</text>
</comment>
<dbReference type="Pfam" id="PF01814">
    <property type="entry name" value="Hemerythrin"/>
    <property type="match status" value="1"/>
</dbReference>
<dbReference type="Gene3D" id="1.20.120.520">
    <property type="entry name" value="nmb1532 protein domain like"/>
    <property type="match status" value="1"/>
</dbReference>
<feature type="domain" description="Hemerythrin-like" evidence="1">
    <location>
        <begin position="24"/>
        <end position="135"/>
    </location>
</feature>
<dbReference type="AlphaFoldDB" id="A0A0Q3VGV1"/>